<evidence type="ECO:0000259" key="3">
    <source>
        <dbReference type="Pfam" id="PF00496"/>
    </source>
</evidence>
<feature type="chain" id="PRO_5004596132" evidence="2">
    <location>
        <begin position="32"/>
        <end position="611"/>
    </location>
</feature>
<dbReference type="SUPFAM" id="SSF53850">
    <property type="entry name" value="Periplasmic binding protein-like II"/>
    <property type="match status" value="1"/>
</dbReference>
<dbReference type="Pfam" id="PF00496">
    <property type="entry name" value="SBP_bac_5"/>
    <property type="match status" value="1"/>
</dbReference>
<dbReference type="GO" id="GO:0042884">
    <property type="term" value="P:microcin transport"/>
    <property type="evidence" value="ECO:0007669"/>
    <property type="project" value="TreeGrafter"/>
</dbReference>
<dbReference type="InterPro" id="IPR030678">
    <property type="entry name" value="Peptide/Ni-bd"/>
</dbReference>
<dbReference type="GO" id="GO:1904680">
    <property type="term" value="F:peptide transmembrane transporter activity"/>
    <property type="evidence" value="ECO:0007669"/>
    <property type="project" value="TreeGrafter"/>
</dbReference>
<dbReference type="KEGG" id="vpd:VAPA_1c28170"/>
<name>T1XC56_VARPD</name>
<dbReference type="PIRSF" id="PIRSF002741">
    <property type="entry name" value="MppA"/>
    <property type="match status" value="1"/>
</dbReference>
<dbReference type="PATRIC" id="fig|1246301.3.peg.2851"/>
<evidence type="ECO:0000313" key="5">
    <source>
        <dbReference type="Proteomes" id="UP000016223"/>
    </source>
</evidence>
<accession>T1XC56</accession>
<gene>
    <name evidence="4" type="ORF">VAPA_1c28170</name>
</gene>
<dbReference type="AlphaFoldDB" id="T1XC56"/>
<protein>
    <submittedName>
        <fullName evidence="4">ABC transporter, substrate-binding protein</fullName>
    </submittedName>
</protein>
<dbReference type="HOGENOM" id="CLU_023171_0_0_4"/>
<evidence type="ECO:0000313" key="4">
    <source>
        <dbReference type="EMBL" id="AGU49914.1"/>
    </source>
</evidence>
<dbReference type="Gene3D" id="3.40.190.10">
    <property type="entry name" value="Periplasmic binding protein-like II"/>
    <property type="match status" value="1"/>
</dbReference>
<dbReference type="InterPro" id="IPR039424">
    <property type="entry name" value="SBP_5"/>
</dbReference>
<dbReference type="GO" id="GO:0015833">
    <property type="term" value="P:peptide transport"/>
    <property type="evidence" value="ECO:0007669"/>
    <property type="project" value="TreeGrafter"/>
</dbReference>
<dbReference type="CDD" id="cd08497">
    <property type="entry name" value="MbnE-like"/>
    <property type="match status" value="1"/>
</dbReference>
<dbReference type="InterPro" id="IPR000914">
    <property type="entry name" value="SBP_5_dom"/>
</dbReference>
<dbReference type="Gene3D" id="3.10.105.10">
    <property type="entry name" value="Dipeptide-binding Protein, Domain 3"/>
    <property type="match status" value="1"/>
</dbReference>
<dbReference type="EMBL" id="CP003911">
    <property type="protein sequence ID" value="AGU49914.1"/>
    <property type="molecule type" value="Genomic_DNA"/>
</dbReference>
<dbReference type="GO" id="GO:0043190">
    <property type="term" value="C:ATP-binding cassette (ABC) transporter complex"/>
    <property type="evidence" value="ECO:0007669"/>
    <property type="project" value="InterPro"/>
</dbReference>
<feature type="domain" description="Solute-binding protein family 5" evidence="3">
    <location>
        <begin position="109"/>
        <end position="517"/>
    </location>
</feature>
<feature type="signal peptide" evidence="2">
    <location>
        <begin position="1"/>
        <end position="31"/>
    </location>
</feature>
<proteinExistence type="predicted"/>
<evidence type="ECO:0000256" key="2">
    <source>
        <dbReference type="SAM" id="SignalP"/>
    </source>
</evidence>
<evidence type="ECO:0000256" key="1">
    <source>
        <dbReference type="ARBA" id="ARBA00022729"/>
    </source>
</evidence>
<keyword evidence="1 2" id="KW-0732">Signal</keyword>
<dbReference type="PANTHER" id="PTHR30290:SF64">
    <property type="entry name" value="ABC TRANSPORTER PERIPLASMIC BINDING PROTEIN"/>
    <property type="match status" value="1"/>
</dbReference>
<organism evidence="4 5">
    <name type="scientific">Variovorax paradoxus B4</name>
    <dbReference type="NCBI Taxonomy" id="1246301"/>
    <lineage>
        <taxon>Bacteria</taxon>
        <taxon>Pseudomonadati</taxon>
        <taxon>Pseudomonadota</taxon>
        <taxon>Betaproteobacteria</taxon>
        <taxon>Burkholderiales</taxon>
        <taxon>Comamonadaceae</taxon>
        <taxon>Variovorax</taxon>
    </lineage>
</organism>
<dbReference type="PANTHER" id="PTHR30290">
    <property type="entry name" value="PERIPLASMIC BINDING COMPONENT OF ABC TRANSPORTER"/>
    <property type="match status" value="1"/>
</dbReference>
<dbReference type="GO" id="GO:0030288">
    <property type="term" value="C:outer membrane-bounded periplasmic space"/>
    <property type="evidence" value="ECO:0007669"/>
    <property type="project" value="TreeGrafter"/>
</dbReference>
<sequence>MKLPRENLGQNSRMRVWLLLFLALSAAPSWAAHAYAQFGDIKYPPGFTHFSYVNPDAPKGGEIRMVPPTRPTNFDKLNPFTLKGTAPSGIGSLMFESLMTGNSEEPTTVYGLLAEDVEVAPDRLSATFRLNPKARFNDGSPVLAADVVHSFNTLTGPLAAPQFRTIYAEVKKATATSERVVRFDFASPNRELPLVIGGMAVFSRQWGGGKPFDQIVTEMPIGSGPYKPASDRLGRDITYVRRADYWGADLPVRKGLYNFDRVTFRVYLDETARFEGLKAGEFDFMREFTSRNWARQYKGKQFDSGEIVKRAFENHNPGDFQGYVFNIRKDKFKDARVRQAIGLAMDFEWLNRQLFYGIYTRVQGYFPNSEFHAEGLPKPDELALMEPLRGKLKPEVFGPAPQPPSTAPPDSLRENLRKARALLEEAGWTYRDGALRNAKNEAFTIEFLNDQPGLIRVVTPLQTALRKLGIEMTFRTVDFSLSQQRMQNFDFEMTSLRLPGNSAPGGELLELFGSKAADTPGSSNIWGIADPAVDAVVGKVLAATTRPELATAMRVLDRVLSNGYYSIPQYYGNAFLVGYRSAPFVLPPTLPPYYDAGDWALTTWWASPDNK</sequence>
<reference evidence="4 5" key="1">
    <citation type="submission" date="2012-10" db="EMBL/GenBank/DDBJ databases">
        <title>Genome sequence of Variovorax paradoxus B4.</title>
        <authorList>
            <person name="Schuldes J."/>
            <person name="Brandt U."/>
            <person name="Hiessl S."/>
            <person name="Wuebbeler J.H."/>
            <person name="Thuermer A."/>
            <person name="Steinbuechel A."/>
            <person name="Daniel R."/>
        </authorList>
    </citation>
    <scope>NUCLEOTIDE SEQUENCE [LARGE SCALE GENOMIC DNA]</scope>
    <source>
        <strain evidence="4 5">B4</strain>
    </source>
</reference>
<dbReference type="Proteomes" id="UP000016223">
    <property type="component" value="Chromosome 1"/>
</dbReference>